<dbReference type="Pfam" id="PF00717">
    <property type="entry name" value="Peptidase_S24"/>
    <property type="match status" value="1"/>
</dbReference>
<proteinExistence type="predicted"/>
<dbReference type="PANTHER" id="PTHR40661:SF3">
    <property type="entry name" value="FELS-1 PROPHAGE TRANSCRIPTIONAL REGULATOR"/>
    <property type="match status" value="1"/>
</dbReference>
<protein>
    <submittedName>
        <fullName evidence="7">Peptidase</fullName>
    </submittedName>
</protein>
<dbReference type="CDD" id="cd06529">
    <property type="entry name" value="S24_LexA-like"/>
    <property type="match status" value="1"/>
</dbReference>
<evidence type="ECO:0000313" key="7">
    <source>
        <dbReference type="EMBL" id="UTZ31728.1"/>
    </source>
</evidence>
<keyword evidence="1" id="KW-0645">Protease</keyword>
<dbReference type="InterPro" id="IPR003314">
    <property type="entry name" value="Mu-type_HTH"/>
</dbReference>
<dbReference type="PROSITE" id="PS51702">
    <property type="entry name" value="HTH_MU"/>
    <property type="match status" value="1"/>
</dbReference>
<dbReference type="InterPro" id="IPR019756">
    <property type="entry name" value="Pept_S26A_signal_pept_1_Ser-AS"/>
</dbReference>
<dbReference type="InterPro" id="IPR009061">
    <property type="entry name" value="DNA-bd_dom_put_sf"/>
</dbReference>
<keyword evidence="5" id="KW-0804">Transcription</keyword>
<dbReference type="InterPro" id="IPR039418">
    <property type="entry name" value="LexA-like"/>
</dbReference>
<gene>
    <name evidence="7" type="ORF">HB762_10145</name>
</gene>
<dbReference type="EMBL" id="CP050470">
    <property type="protein sequence ID" value="UTZ31728.1"/>
    <property type="molecule type" value="Genomic_DNA"/>
</dbReference>
<evidence type="ECO:0000256" key="5">
    <source>
        <dbReference type="ARBA" id="ARBA00023163"/>
    </source>
</evidence>
<accession>A0ABY5IBN7</accession>
<keyword evidence="4" id="KW-0238">DNA-binding</keyword>
<reference evidence="7" key="1">
    <citation type="submission" date="2020-03" db="EMBL/GenBank/DDBJ databases">
        <title>Five strains of Vibrio campbellii isolated from Mariana Trench.</title>
        <authorList>
            <person name="Liang J."/>
            <person name="Zhang X.-H."/>
        </authorList>
    </citation>
    <scope>NUCLEOTIDE SEQUENCE</scope>
    <source>
        <strain evidence="7">LJC013</strain>
    </source>
</reference>
<evidence type="ECO:0000259" key="6">
    <source>
        <dbReference type="PROSITE" id="PS51702"/>
    </source>
</evidence>
<dbReference type="Proteomes" id="UP001059912">
    <property type="component" value="Chromosome 1"/>
</dbReference>
<feature type="domain" description="HTH Mu-type" evidence="6">
    <location>
        <begin position="1"/>
        <end position="67"/>
    </location>
</feature>
<evidence type="ECO:0000313" key="8">
    <source>
        <dbReference type="Proteomes" id="UP001059912"/>
    </source>
</evidence>
<dbReference type="PANTHER" id="PTHR40661">
    <property type="match status" value="1"/>
</dbReference>
<dbReference type="Gene3D" id="1.10.10.10">
    <property type="entry name" value="Winged helix-like DNA-binding domain superfamily/Winged helix DNA-binding domain"/>
    <property type="match status" value="1"/>
</dbReference>
<evidence type="ECO:0000256" key="1">
    <source>
        <dbReference type="ARBA" id="ARBA00022670"/>
    </source>
</evidence>
<dbReference type="InterPro" id="IPR036286">
    <property type="entry name" value="LexA/Signal_pep-like_sf"/>
</dbReference>
<dbReference type="InterPro" id="IPR036388">
    <property type="entry name" value="WH-like_DNA-bd_sf"/>
</dbReference>
<dbReference type="SUPFAM" id="SSF46955">
    <property type="entry name" value="Putative DNA-binding domain"/>
    <property type="match status" value="1"/>
</dbReference>
<sequence length="236" mass="26914">MNEWIPTQVLIGLDGMPNTANGISQKARRNNWLKRRGVGHARALEYHMSNFHPYIQKQIIERLVTNKSEREDLLAKDWTLPPSNAHGLKPLDEFEDWAKLPVYDVHAAAGAGTLVQSEFQIGVFSLPIELLHEYGLKPDYSSVIFVDGDSMEPTLSHRDRLVVDIREQQHPVANGVYVIRIDDAVYVKRLHWDIENGVYKVISDNLKYPAFNINHKNGRNFKIIGKAVAPVMKKIL</sequence>
<evidence type="ECO:0000256" key="4">
    <source>
        <dbReference type="ARBA" id="ARBA00023125"/>
    </source>
</evidence>
<evidence type="ECO:0000256" key="2">
    <source>
        <dbReference type="ARBA" id="ARBA00022801"/>
    </source>
</evidence>
<keyword evidence="2" id="KW-0378">Hydrolase</keyword>
<dbReference type="InterPro" id="IPR015927">
    <property type="entry name" value="Peptidase_S24_S26A/B/C"/>
</dbReference>
<keyword evidence="3" id="KW-0805">Transcription regulation</keyword>
<dbReference type="PROSITE" id="PS00501">
    <property type="entry name" value="SPASE_I_1"/>
    <property type="match status" value="1"/>
</dbReference>
<dbReference type="SUPFAM" id="SSF51306">
    <property type="entry name" value="LexA/Signal peptidase"/>
    <property type="match status" value="1"/>
</dbReference>
<keyword evidence="8" id="KW-1185">Reference proteome</keyword>
<dbReference type="RefSeq" id="WP_255898210.1">
    <property type="nucleotide sequence ID" value="NZ_CP050470.1"/>
</dbReference>
<name>A0ABY5IBN7_9VIBR</name>
<dbReference type="Gene3D" id="2.10.109.10">
    <property type="entry name" value="Umud Fragment, subunit A"/>
    <property type="match status" value="1"/>
</dbReference>
<evidence type="ECO:0000256" key="3">
    <source>
        <dbReference type="ARBA" id="ARBA00023015"/>
    </source>
</evidence>
<organism evidence="7 8">
    <name type="scientific">Vibrio campbellii</name>
    <dbReference type="NCBI Taxonomy" id="680"/>
    <lineage>
        <taxon>Bacteria</taxon>
        <taxon>Pseudomonadati</taxon>
        <taxon>Pseudomonadota</taxon>
        <taxon>Gammaproteobacteria</taxon>
        <taxon>Vibrionales</taxon>
        <taxon>Vibrionaceae</taxon>
        <taxon>Vibrio</taxon>
    </lineage>
</organism>